<evidence type="ECO:0000256" key="5">
    <source>
        <dbReference type="SAM" id="Phobius"/>
    </source>
</evidence>
<proteinExistence type="predicted"/>
<dbReference type="PANTHER" id="PTHR24064">
    <property type="entry name" value="SOLUTE CARRIER FAMILY 22 MEMBER"/>
    <property type="match status" value="1"/>
</dbReference>
<dbReference type="Proteomes" id="UP000502823">
    <property type="component" value="Unassembled WGS sequence"/>
</dbReference>
<dbReference type="InterPro" id="IPR036259">
    <property type="entry name" value="MFS_trans_sf"/>
</dbReference>
<evidence type="ECO:0000313" key="8">
    <source>
        <dbReference type="Proteomes" id="UP000502823"/>
    </source>
</evidence>
<evidence type="ECO:0000256" key="4">
    <source>
        <dbReference type="ARBA" id="ARBA00023136"/>
    </source>
</evidence>
<name>A0A6L2Q0B5_COPFO</name>
<dbReference type="EMBL" id="BLKM01000758">
    <property type="protein sequence ID" value="GFG38149.1"/>
    <property type="molecule type" value="Genomic_DNA"/>
</dbReference>
<accession>A0A6L2Q0B5</accession>
<dbReference type="InterPro" id="IPR005828">
    <property type="entry name" value="MFS_sugar_transport-like"/>
</dbReference>
<feature type="transmembrane region" description="Helical" evidence="5">
    <location>
        <begin position="636"/>
        <end position="657"/>
    </location>
</feature>
<dbReference type="InterPro" id="IPR020846">
    <property type="entry name" value="MFS_dom"/>
</dbReference>
<dbReference type="GO" id="GO:0022857">
    <property type="term" value="F:transmembrane transporter activity"/>
    <property type="evidence" value="ECO:0007669"/>
    <property type="project" value="InterPro"/>
</dbReference>
<dbReference type="GO" id="GO:0016020">
    <property type="term" value="C:membrane"/>
    <property type="evidence" value="ECO:0007669"/>
    <property type="project" value="UniProtKB-SubCell"/>
</dbReference>
<feature type="transmembrane region" description="Helical" evidence="5">
    <location>
        <begin position="127"/>
        <end position="144"/>
    </location>
</feature>
<evidence type="ECO:0000313" key="7">
    <source>
        <dbReference type="EMBL" id="GFG38149.1"/>
    </source>
</evidence>
<dbReference type="PROSITE" id="PS50850">
    <property type="entry name" value="MFS"/>
    <property type="match status" value="1"/>
</dbReference>
<feature type="transmembrane region" description="Helical" evidence="5">
    <location>
        <begin position="219"/>
        <end position="240"/>
    </location>
</feature>
<dbReference type="InParanoid" id="A0A6L2Q0B5"/>
<feature type="transmembrane region" description="Helical" evidence="5">
    <location>
        <begin position="185"/>
        <end position="207"/>
    </location>
</feature>
<evidence type="ECO:0000256" key="3">
    <source>
        <dbReference type="ARBA" id="ARBA00022989"/>
    </source>
</evidence>
<keyword evidence="2 5" id="KW-0812">Transmembrane</keyword>
<feature type="transmembrane region" description="Helical" evidence="5">
    <location>
        <begin position="669"/>
        <end position="686"/>
    </location>
</feature>
<comment type="caution">
    <text evidence="7">The sequence shown here is derived from an EMBL/GenBank/DDBJ whole genome shotgun (WGS) entry which is preliminary data.</text>
</comment>
<evidence type="ECO:0000259" key="6">
    <source>
        <dbReference type="PROSITE" id="PS50850"/>
    </source>
</evidence>
<feature type="transmembrane region" description="Helical" evidence="5">
    <location>
        <begin position="606"/>
        <end position="624"/>
    </location>
</feature>
<keyword evidence="4 5" id="KW-0472">Membrane</keyword>
<feature type="transmembrane region" description="Helical" evidence="5">
    <location>
        <begin position="692"/>
        <end position="719"/>
    </location>
</feature>
<protein>
    <recommendedName>
        <fullName evidence="6">Major facilitator superfamily (MFS) profile domain-containing protein</fullName>
    </recommendedName>
</protein>
<feature type="transmembrane region" description="Helical" evidence="5">
    <location>
        <begin position="150"/>
        <end position="173"/>
    </location>
</feature>
<feature type="transmembrane region" description="Helical" evidence="5">
    <location>
        <begin position="95"/>
        <end position="115"/>
    </location>
</feature>
<dbReference type="AlphaFoldDB" id="A0A6L2Q0B5"/>
<feature type="transmembrane region" description="Helical" evidence="5">
    <location>
        <begin position="731"/>
        <end position="751"/>
    </location>
</feature>
<sequence length="801" mass="88654">MATVSEHIGQWQVMLVLLLGCNYFIVGINHTLPTFQSYTPHFFCQADNVSARVEGCVHVLNTQNETSCPHGYQFESDREDWTVVTEWQLVCERRYLRSLIATLYFCGVTIGAVVCGLQADRYGRRPVMLICLYTQGLLGVSLYFTQAFEIFVAVRFIQGFFVQGLQATTYTLLVELFPPRFRTAVGVALELYWASGLIYLAGASYYVPNWRPLELVLSIPTAITLLYVCLVPESTLWLAVHGRVEGWKRTLSCYRRQNSSATNSIKSKTGTLKCTEYASGPVSQNTKNQQIANNDIIHNEANSIPINSFNFGHPDTGTQLMAHSGEECKGIMKENIMADKLKVYSGYWNASSVGTEHIARNASNLCNEDDGDFDNSQHSNYSRASSTNMAEASRLLSCEILSDQKGKVNGIHSVDYTKEKNLSEGDKMADFTLAYTNRQSSSSSTMTIDALTLILRQTVQDLKDDERKLVRLQSTSEVADNTGAHYDRNQGKTFTVDGKNVDTSQASSIVMLRENYGRVNESETEITAAVTEDRETINDVAPDGTVRLNTSGTDVSNDDEITCSNMAKKLEIVENRTVPGTQKIMATATKRTGFFELFRSPVLRKYNLIMVLVWFSVSLLYYGIMFHLPDLSGERHLNFLLGAVVELISYVFAYIVLSRFGRRLPMSSFLLISGVICIAVGAVSSVSGKDSYWIGATVTTLALIGKGVAVSGFCTIYLYASELFPTVLRGVAMGHCGFWGRVGSLLAPQLLFLGEYTLPQVPLMIMGVLGILAGLSVLLLPETLGKKLPDTVEEIEICAKN</sequence>
<reference evidence="8" key="1">
    <citation type="submission" date="2020-01" db="EMBL/GenBank/DDBJ databases">
        <title>Draft genome sequence of the Termite Coptotermes fromosanus.</title>
        <authorList>
            <person name="Itakura S."/>
            <person name="Yosikawa Y."/>
            <person name="Umezawa K."/>
        </authorList>
    </citation>
    <scope>NUCLEOTIDE SEQUENCE [LARGE SCALE GENOMIC DNA]</scope>
</reference>
<evidence type="ECO:0000256" key="2">
    <source>
        <dbReference type="ARBA" id="ARBA00022692"/>
    </source>
</evidence>
<dbReference type="Pfam" id="PF00083">
    <property type="entry name" value="Sugar_tr"/>
    <property type="match status" value="1"/>
</dbReference>
<keyword evidence="3 5" id="KW-1133">Transmembrane helix</keyword>
<keyword evidence="8" id="KW-1185">Reference proteome</keyword>
<feature type="transmembrane region" description="Helical" evidence="5">
    <location>
        <begin position="12"/>
        <end position="32"/>
    </location>
</feature>
<evidence type="ECO:0000256" key="1">
    <source>
        <dbReference type="ARBA" id="ARBA00004141"/>
    </source>
</evidence>
<feature type="domain" description="Major facilitator superfamily (MFS) profile" evidence="6">
    <location>
        <begin position="593"/>
        <end position="801"/>
    </location>
</feature>
<feature type="transmembrane region" description="Helical" evidence="5">
    <location>
        <begin position="763"/>
        <end position="780"/>
    </location>
</feature>
<gene>
    <name evidence="7" type="ORF">Cfor_04815</name>
</gene>
<dbReference type="SUPFAM" id="SSF103473">
    <property type="entry name" value="MFS general substrate transporter"/>
    <property type="match status" value="1"/>
</dbReference>
<organism evidence="7 8">
    <name type="scientific">Coptotermes formosanus</name>
    <name type="common">Formosan subterranean termite</name>
    <dbReference type="NCBI Taxonomy" id="36987"/>
    <lineage>
        <taxon>Eukaryota</taxon>
        <taxon>Metazoa</taxon>
        <taxon>Ecdysozoa</taxon>
        <taxon>Arthropoda</taxon>
        <taxon>Hexapoda</taxon>
        <taxon>Insecta</taxon>
        <taxon>Pterygota</taxon>
        <taxon>Neoptera</taxon>
        <taxon>Polyneoptera</taxon>
        <taxon>Dictyoptera</taxon>
        <taxon>Blattodea</taxon>
        <taxon>Blattoidea</taxon>
        <taxon>Termitoidae</taxon>
        <taxon>Rhinotermitidae</taxon>
        <taxon>Coptotermes</taxon>
    </lineage>
</organism>
<dbReference type="Pfam" id="PF07690">
    <property type="entry name" value="MFS_1"/>
    <property type="match status" value="1"/>
</dbReference>
<dbReference type="InterPro" id="IPR011701">
    <property type="entry name" value="MFS"/>
</dbReference>
<comment type="subcellular location">
    <subcellularLocation>
        <location evidence="1">Membrane</location>
        <topology evidence="1">Multi-pass membrane protein</topology>
    </subcellularLocation>
</comment>
<dbReference type="Gene3D" id="1.20.1250.20">
    <property type="entry name" value="MFS general substrate transporter like domains"/>
    <property type="match status" value="2"/>
</dbReference>
<dbReference type="OrthoDB" id="3936150at2759"/>